<evidence type="ECO:0000256" key="1">
    <source>
        <dbReference type="ARBA" id="ARBA00001938"/>
    </source>
</evidence>
<organism evidence="10 11">
    <name type="scientific">Chitinophaga dinghuensis</name>
    <dbReference type="NCBI Taxonomy" id="1539050"/>
    <lineage>
        <taxon>Bacteria</taxon>
        <taxon>Pseudomonadati</taxon>
        <taxon>Bacteroidota</taxon>
        <taxon>Chitinophagia</taxon>
        <taxon>Chitinophagales</taxon>
        <taxon>Chitinophagaceae</taxon>
        <taxon>Chitinophaga</taxon>
    </lineage>
</organism>
<evidence type="ECO:0000256" key="4">
    <source>
        <dbReference type="ARBA" id="ARBA00022679"/>
    </source>
</evidence>
<dbReference type="Pfam" id="PF00364">
    <property type="entry name" value="Biotin_lipoyl"/>
    <property type="match status" value="1"/>
</dbReference>
<dbReference type="InterPro" id="IPR011053">
    <property type="entry name" value="Single_hybrid_motif"/>
</dbReference>
<evidence type="ECO:0000256" key="6">
    <source>
        <dbReference type="ARBA" id="ARBA00023315"/>
    </source>
</evidence>
<dbReference type="EMBL" id="QLMA01000003">
    <property type="protein sequence ID" value="RAJ83543.1"/>
    <property type="molecule type" value="Genomic_DNA"/>
</dbReference>
<dbReference type="Pfam" id="PF02817">
    <property type="entry name" value="E3_binding"/>
    <property type="match status" value="1"/>
</dbReference>
<proteinExistence type="inferred from homology"/>
<evidence type="ECO:0000256" key="5">
    <source>
        <dbReference type="ARBA" id="ARBA00022823"/>
    </source>
</evidence>
<evidence type="ECO:0000256" key="3">
    <source>
        <dbReference type="ARBA" id="ARBA00011484"/>
    </source>
</evidence>
<name>A0A327W4E5_9BACT</name>
<dbReference type="PROSITE" id="PS00189">
    <property type="entry name" value="LIPOYL"/>
    <property type="match status" value="1"/>
</dbReference>
<dbReference type="CDD" id="cd06849">
    <property type="entry name" value="lipoyl_domain"/>
    <property type="match status" value="1"/>
</dbReference>
<dbReference type="PANTHER" id="PTHR43178:SF5">
    <property type="entry name" value="LIPOAMIDE ACYLTRANSFERASE COMPONENT OF BRANCHED-CHAIN ALPHA-KETO ACID DEHYDROGENASE COMPLEX, MITOCHONDRIAL"/>
    <property type="match status" value="1"/>
</dbReference>
<evidence type="ECO:0000313" key="10">
    <source>
        <dbReference type="EMBL" id="RAJ83543.1"/>
    </source>
</evidence>
<evidence type="ECO:0000313" key="11">
    <source>
        <dbReference type="Proteomes" id="UP000249819"/>
    </source>
</evidence>
<dbReference type="GO" id="GO:0005737">
    <property type="term" value="C:cytoplasm"/>
    <property type="evidence" value="ECO:0007669"/>
    <property type="project" value="TreeGrafter"/>
</dbReference>
<feature type="domain" description="Peripheral subunit-binding (PSBD)" evidence="9">
    <location>
        <begin position="124"/>
        <end position="164"/>
    </location>
</feature>
<comment type="cofactor">
    <cofactor evidence="1 7">
        <name>(R)-lipoate</name>
        <dbReference type="ChEBI" id="CHEBI:83088"/>
    </cofactor>
</comment>
<protein>
    <recommendedName>
        <fullName evidence="7">Dihydrolipoamide acetyltransferase component of pyruvate dehydrogenase complex</fullName>
        <ecNumber evidence="7">2.3.1.-</ecNumber>
    </recommendedName>
</protein>
<dbReference type="Proteomes" id="UP000249819">
    <property type="component" value="Unassembled WGS sequence"/>
</dbReference>
<reference evidence="10 11" key="1">
    <citation type="submission" date="2018-06" db="EMBL/GenBank/DDBJ databases">
        <title>Genomic Encyclopedia of Archaeal and Bacterial Type Strains, Phase II (KMG-II): from individual species to whole genera.</title>
        <authorList>
            <person name="Goeker M."/>
        </authorList>
    </citation>
    <scope>NUCLEOTIDE SEQUENCE [LARGE SCALE GENOMIC DNA]</scope>
    <source>
        <strain evidence="10 11">DSM 29821</strain>
    </source>
</reference>
<dbReference type="GO" id="GO:0016407">
    <property type="term" value="F:acetyltransferase activity"/>
    <property type="evidence" value="ECO:0007669"/>
    <property type="project" value="TreeGrafter"/>
</dbReference>
<comment type="subunit">
    <text evidence="3">Forms a 24-polypeptide structural core with octahedral symmetry.</text>
</comment>
<dbReference type="AlphaFoldDB" id="A0A327W4E5"/>
<sequence>MAIVELVMPKMGESIMEATILRWHKKPGDHVKVDETVLEIATDKVDSEVPSVAEGEIAEILFSENDVVPVGTVIARINTNAEAGANTAPAAPVTTEPKFTAAPVPVAAAPAEATPAPAAGGTRFYSPLVLTIAQQEGVSFAEMEKIPGSGTEGRVTKKDILQYVADRKEGKVTAEVVTPAAPAPAAAAAQRPAATPATVVSPTYSGNVEIIEMDRMRKLIANHMVMSKQVSPHVTSFAEADVTNMVKWRDRMKGEFEKREGEKLTFTPLFIEAIVKCIKRFPLINCSLDGDKIIIKKDINVGMATALPSGNLIVPVIKYADQLNLVGITKQVNSLANAARNNKLKPEDTQSGTFTLTNVGTFGSLMGTPIINQPQVAILAVGAIKKRPVVIETEQGDSIAIRHMMYLSMSYDHRIVDGSLGATFLTAVAQELENFDPKRGI</sequence>
<dbReference type="InterPro" id="IPR023213">
    <property type="entry name" value="CAT-like_dom_sf"/>
</dbReference>
<keyword evidence="4 7" id="KW-0808">Transferase</keyword>
<dbReference type="EC" id="2.3.1.-" evidence="7"/>
<dbReference type="OrthoDB" id="9805770at2"/>
<dbReference type="InterPro" id="IPR036625">
    <property type="entry name" value="E3-bd_dom_sf"/>
</dbReference>
<evidence type="ECO:0000256" key="2">
    <source>
        <dbReference type="ARBA" id="ARBA00007317"/>
    </source>
</evidence>
<dbReference type="PROSITE" id="PS50968">
    <property type="entry name" value="BIOTINYL_LIPOYL"/>
    <property type="match status" value="1"/>
</dbReference>
<comment type="caution">
    <text evidence="10">The sequence shown here is derived from an EMBL/GenBank/DDBJ whole genome shotgun (WGS) entry which is preliminary data.</text>
</comment>
<dbReference type="PROSITE" id="PS51826">
    <property type="entry name" value="PSBD"/>
    <property type="match status" value="1"/>
</dbReference>
<comment type="similarity">
    <text evidence="2 7">Belongs to the 2-oxoacid dehydrogenase family.</text>
</comment>
<dbReference type="Gene3D" id="4.10.320.10">
    <property type="entry name" value="E3-binding domain"/>
    <property type="match status" value="1"/>
</dbReference>
<dbReference type="SUPFAM" id="SSF52777">
    <property type="entry name" value="CoA-dependent acyltransferases"/>
    <property type="match status" value="1"/>
</dbReference>
<dbReference type="SUPFAM" id="SSF47005">
    <property type="entry name" value="Peripheral subunit-binding domain of 2-oxo acid dehydrogenase complex"/>
    <property type="match status" value="1"/>
</dbReference>
<dbReference type="FunFam" id="3.30.559.10:FF:000007">
    <property type="entry name" value="Dihydrolipoamide acetyltransferase component of pyruvate dehydrogenase complex"/>
    <property type="match status" value="1"/>
</dbReference>
<dbReference type="SUPFAM" id="SSF51230">
    <property type="entry name" value="Single hybrid motif"/>
    <property type="match status" value="1"/>
</dbReference>
<dbReference type="InterPro" id="IPR003016">
    <property type="entry name" value="2-oxoA_DH_lipoyl-BS"/>
</dbReference>
<evidence type="ECO:0000256" key="7">
    <source>
        <dbReference type="RuleBase" id="RU003423"/>
    </source>
</evidence>
<keyword evidence="11" id="KW-1185">Reference proteome</keyword>
<dbReference type="InterPro" id="IPR004167">
    <property type="entry name" value="PSBD"/>
</dbReference>
<gene>
    <name evidence="10" type="ORF">CLV59_103511</name>
</gene>
<dbReference type="GO" id="GO:0031405">
    <property type="term" value="F:lipoic acid binding"/>
    <property type="evidence" value="ECO:0007669"/>
    <property type="project" value="TreeGrafter"/>
</dbReference>
<feature type="domain" description="Lipoyl-binding" evidence="8">
    <location>
        <begin position="3"/>
        <end position="78"/>
    </location>
</feature>
<dbReference type="InterPro" id="IPR000089">
    <property type="entry name" value="Biotin_lipoyl"/>
</dbReference>
<dbReference type="Pfam" id="PF00198">
    <property type="entry name" value="2-oxoacid_dh"/>
    <property type="match status" value="1"/>
</dbReference>
<dbReference type="InterPro" id="IPR050743">
    <property type="entry name" value="2-oxoacid_DH_E2_comp"/>
</dbReference>
<dbReference type="Gene3D" id="2.40.50.100">
    <property type="match status" value="1"/>
</dbReference>
<dbReference type="Gene3D" id="3.30.559.10">
    <property type="entry name" value="Chloramphenicol acetyltransferase-like domain"/>
    <property type="match status" value="1"/>
</dbReference>
<evidence type="ECO:0000259" key="9">
    <source>
        <dbReference type="PROSITE" id="PS51826"/>
    </source>
</evidence>
<keyword evidence="6 7" id="KW-0012">Acyltransferase</keyword>
<accession>A0A327W4E5</accession>
<dbReference type="InterPro" id="IPR001078">
    <property type="entry name" value="2-oxoacid_DH_actylTfrase"/>
</dbReference>
<dbReference type="RefSeq" id="WP_111592183.1">
    <property type="nucleotide sequence ID" value="NZ_QLMA01000003.1"/>
</dbReference>
<keyword evidence="5 7" id="KW-0450">Lipoyl</keyword>
<dbReference type="PANTHER" id="PTHR43178">
    <property type="entry name" value="DIHYDROLIPOAMIDE ACETYLTRANSFERASE COMPONENT OF PYRUVATE DEHYDROGENASE COMPLEX"/>
    <property type="match status" value="1"/>
</dbReference>
<evidence type="ECO:0000259" key="8">
    <source>
        <dbReference type="PROSITE" id="PS50968"/>
    </source>
</evidence>